<evidence type="ECO:0000313" key="2">
    <source>
        <dbReference type="Proteomes" id="UP001428341"/>
    </source>
</evidence>
<reference evidence="1 2" key="1">
    <citation type="submission" date="2024-05" db="EMBL/GenBank/DDBJ databases">
        <title>Haplotype-resolved chromosome-level genome assembly of Huyou (Citrus changshanensis).</title>
        <authorList>
            <person name="Miao C."/>
            <person name="Chen W."/>
            <person name="Wu Y."/>
            <person name="Wang L."/>
            <person name="Zhao S."/>
            <person name="Grierson D."/>
            <person name="Xu C."/>
            <person name="Chen K."/>
        </authorList>
    </citation>
    <scope>NUCLEOTIDE SEQUENCE [LARGE SCALE GENOMIC DNA]</scope>
    <source>
        <strain evidence="1">01-14</strain>
        <tissue evidence="1">Leaf</tissue>
    </source>
</reference>
<dbReference type="AlphaFoldDB" id="A0AAP0MEW7"/>
<sequence>MYNECVSPSIKHRIKSSMCCFGGSLHSKLRALDCEDDDVLKQHQPRSPRWGIFSMIGSKNRRRPNSADFRYDPLSYSLNFEDEMRRDDADELRVNFSSRLRASPSPSQVAPIVSREILACL</sequence>
<evidence type="ECO:0000313" key="1">
    <source>
        <dbReference type="EMBL" id="KAK9207859.1"/>
    </source>
</evidence>
<organism evidence="1 2">
    <name type="scientific">Citrus x changshan-huyou</name>
    <dbReference type="NCBI Taxonomy" id="2935761"/>
    <lineage>
        <taxon>Eukaryota</taxon>
        <taxon>Viridiplantae</taxon>
        <taxon>Streptophyta</taxon>
        <taxon>Embryophyta</taxon>
        <taxon>Tracheophyta</taxon>
        <taxon>Spermatophyta</taxon>
        <taxon>Magnoliopsida</taxon>
        <taxon>eudicotyledons</taxon>
        <taxon>Gunneridae</taxon>
        <taxon>Pentapetalae</taxon>
        <taxon>rosids</taxon>
        <taxon>malvids</taxon>
        <taxon>Sapindales</taxon>
        <taxon>Rutaceae</taxon>
        <taxon>Aurantioideae</taxon>
        <taxon>Citrus</taxon>
    </lineage>
</organism>
<dbReference type="EMBL" id="JBCGBO010000004">
    <property type="protein sequence ID" value="KAK9207859.1"/>
    <property type="molecule type" value="Genomic_DNA"/>
</dbReference>
<protein>
    <submittedName>
        <fullName evidence="1">Uncharacterized protein</fullName>
    </submittedName>
</protein>
<accession>A0AAP0MEW7</accession>
<dbReference type="PANTHER" id="PTHR33168">
    <property type="entry name" value="STRESS INDUCED PROTEIN-RELATED"/>
    <property type="match status" value="1"/>
</dbReference>
<name>A0AAP0MEW7_9ROSI</name>
<proteinExistence type="predicted"/>
<comment type="caution">
    <text evidence="1">The sequence shown here is derived from an EMBL/GenBank/DDBJ whole genome shotgun (WGS) entry which is preliminary data.</text>
</comment>
<keyword evidence="2" id="KW-1185">Reference proteome</keyword>
<dbReference type="Proteomes" id="UP001428341">
    <property type="component" value="Unassembled WGS sequence"/>
</dbReference>
<gene>
    <name evidence="1" type="ORF">WN944_000207</name>
</gene>